<dbReference type="Proteomes" id="UP001297581">
    <property type="component" value="Unassembled WGS sequence"/>
</dbReference>
<evidence type="ECO:0000313" key="2">
    <source>
        <dbReference type="EMBL" id="MCH4293793.1"/>
    </source>
</evidence>
<accession>A0AAJ1EZX4</accession>
<dbReference type="EMBL" id="JAKUDL010000002">
    <property type="protein sequence ID" value="MCH4293793.1"/>
    <property type="molecule type" value="Genomic_DNA"/>
</dbReference>
<organism evidence="2 3">
    <name type="scientific">Shewanella zhuhaiensis</name>
    <dbReference type="NCBI Taxonomy" id="2919576"/>
    <lineage>
        <taxon>Bacteria</taxon>
        <taxon>Pseudomonadati</taxon>
        <taxon>Pseudomonadota</taxon>
        <taxon>Gammaproteobacteria</taxon>
        <taxon>Alteromonadales</taxon>
        <taxon>Shewanellaceae</taxon>
        <taxon>Shewanella</taxon>
    </lineage>
</organism>
<dbReference type="PANTHER" id="PTHR43685">
    <property type="entry name" value="GLYCOSYLTRANSFERASE"/>
    <property type="match status" value="1"/>
</dbReference>
<protein>
    <submittedName>
        <fullName evidence="2">Glycosyltransferase</fullName>
        <ecNumber evidence="2">2.4.-.-</ecNumber>
    </submittedName>
</protein>
<name>A0AAJ1EZX4_9GAMM</name>
<dbReference type="EC" id="2.4.-.-" evidence="2"/>
<dbReference type="InterPro" id="IPR001173">
    <property type="entry name" value="Glyco_trans_2-like"/>
</dbReference>
<proteinExistence type="predicted"/>
<dbReference type="GO" id="GO:0016757">
    <property type="term" value="F:glycosyltransferase activity"/>
    <property type="evidence" value="ECO:0007669"/>
    <property type="project" value="UniProtKB-KW"/>
</dbReference>
<dbReference type="AlphaFoldDB" id="A0AAJ1EZX4"/>
<dbReference type="Gene3D" id="3.90.550.10">
    <property type="entry name" value="Spore Coat Polysaccharide Biosynthesis Protein SpsA, Chain A"/>
    <property type="match status" value="1"/>
</dbReference>
<sequence length="320" mass="36162">MTPILSICIPNFNHGQVLGQTLDAVFCQDLNGVEVLVSDNASNDNSMNEINRFSDHPQLRVFRQPSTIPMAENWNYLVKSANTPWIIVLCSDDILLPGSLARLIKAAQSQDAQAVFFEYDFLINQQRVDKVPFYQSSALIPGMRQAEIFLKGNNFPLSACMFRRDLIQQISWFDESKHFCTDWHAWLNMSAIAKQVLYIDEPLLLYRHHAANETNRCVRDLLALEEVIAMKDEFISRQEITNRSILWGACSNNLKLAVLYTNQMAEKGFSNAAEHYRGQASELEQQLVKLGPSPNSIAAGAPYPLPEQAEPVKSANLCLR</sequence>
<reference evidence="2 3" key="1">
    <citation type="submission" date="2022-02" db="EMBL/GenBank/DDBJ databases">
        <title>The genome sequence of Shewanella sp. 3B26.</title>
        <authorList>
            <person name="Du J."/>
        </authorList>
    </citation>
    <scope>NUCLEOTIDE SEQUENCE [LARGE SCALE GENOMIC DNA]</scope>
    <source>
        <strain evidence="2 3">3B26</strain>
    </source>
</reference>
<gene>
    <name evidence="2" type="ORF">MJ923_05685</name>
</gene>
<dbReference type="Pfam" id="PF00535">
    <property type="entry name" value="Glycos_transf_2"/>
    <property type="match status" value="1"/>
</dbReference>
<dbReference type="SUPFAM" id="SSF53448">
    <property type="entry name" value="Nucleotide-diphospho-sugar transferases"/>
    <property type="match status" value="1"/>
</dbReference>
<dbReference type="InterPro" id="IPR029044">
    <property type="entry name" value="Nucleotide-diphossugar_trans"/>
</dbReference>
<keyword evidence="3" id="KW-1185">Reference proteome</keyword>
<evidence type="ECO:0000313" key="3">
    <source>
        <dbReference type="Proteomes" id="UP001297581"/>
    </source>
</evidence>
<evidence type="ECO:0000259" key="1">
    <source>
        <dbReference type="Pfam" id="PF00535"/>
    </source>
</evidence>
<comment type="caution">
    <text evidence="2">The sequence shown here is derived from an EMBL/GenBank/DDBJ whole genome shotgun (WGS) entry which is preliminary data.</text>
</comment>
<dbReference type="PANTHER" id="PTHR43685:SF2">
    <property type="entry name" value="GLYCOSYLTRANSFERASE 2-LIKE DOMAIN-CONTAINING PROTEIN"/>
    <property type="match status" value="1"/>
</dbReference>
<feature type="domain" description="Glycosyltransferase 2-like" evidence="1">
    <location>
        <begin position="6"/>
        <end position="169"/>
    </location>
</feature>
<dbReference type="InterPro" id="IPR050834">
    <property type="entry name" value="Glycosyltransf_2"/>
</dbReference>
<dbReference type="RefSeq" id="WP_240590275.1">
    <property type="nucleotide sequence ID" value="NZ_JAKUDL010000002.1"/>
</dbReference>
<keyword evidence="2" id="KW-0808">Transferase</keyword>
<keyword evidence="2" id="KW-0328">Glycosyltransferase</keyword>